<dbReference type="EMBL" id="JACSQF010000012">
    <property type="protein sequence ID" value="MBD7981604.1"/>
    <property type="molecule type" value="Genomic_DNA"/>
</dbReference>
<proteinExistence type="predicted"/>
<keyword evidence="3" id="KW-1185">Reference proteome</keyword>
<feature type="region of interest" description="Disordered" evidence="1">
    <location>
        <begin position="1"/>
        <end position="27"/>
    </location>
</feature>
<sequence length="209" mass="22858">MTQSTRSSHPRRRATPPHPVSPPGPRTLRAAWGRQADVANGPDGFHHVHGPHTHGWLLDDAVPELLEGIVQVDDDPLEPSFFAHLDAPVAEALLARLAAPRLADRSNGSPTLGTMLRAAVEHPGELTVHGFVLGPGRCDERLVAEGVIVRLEADLLVTEHHAPGCECELLWAYVVDEIGLTGSVHAPHRIRRVQRADAPDETWWQLLWA</sequence>
<evidence type="ECO:0000313" key="2">
    <source>
        <dbReference type="EMBL" id="MBD7981604.1"/>
    </source>
</evidence>
<organism evidence="2 3">
    <name type="scientific">Oerskovia merdavium</name>
    <dbReference type="NCBI Taxonomy" id="2762227"/>
    <lineage>
        <taxon>Bacteria</taxon>
        <taxon>Bacillati</taxon>
        <taxon>Actinomycetota</taxon>
        <taxon>Actinomycetes</taxon>
        <taxon>Micrococcales</taxon>
        <taxon>Cellulomonadaceae</taxon>
        <taxon>Oerskovia</taxon>
    </lineage>
</organism>
<reference evidence="2 3" key="1">
    <citation type="submission" date="2020-08" db="EMBL/GenBank/DDBJ databases">
        <title>A Genomic Blueprint of the Chicken Gut Microbiome.</title>
        <authorList>
            <person name="Gilroy R."/>
            <person name="Ravi A."/>
            <person name="Getino M."/>
            <person name="Pursley I."/>
            <person name="Horton D.L."/>
            <person name="Alikhan N.-F."/>
            <person name="Baker D."/>
            <person name="Gharbi K."/>
            <person name="Hall N."/>
            <person name="Watson M."/>
            <person name="Adriaenssens E.M."/>
            <person name="Foster-Nyarko E."/>
            <person name="Jarju S."/>
            <person name="Secka A."/>
            <person name="Antonio M."/>
            <person name="Oren A."/>
            <person name="Chaudhuri R."/>
            <person name="La Ragione R.M."/>
            <person name="Hildebrand F."/>
            <person name="Pallen M.J."/>
        </authorList>
    </citation>
    <scope>NUCLEOTIDE SEQUENCE [LARGE SCALE GENOMIC DNA]</scope>
    <source>
        <strain evidence="2 3">Sa2CUA9</strain>
    </source>
</reference>
<feature type="compositionally biased region" description="Pro residues" evidence="1">
    <location>
        <begin position="16"/>
        <end position="25"/>
    </location>
</feature>
<dbReference type="RefSeq" id="WP_191804368.1">
    <property type="nucleotide sequence ID" value="NZ_JACSQF010000012.1"/>
</dbReference>
<accession>A0ABR8U186</accession>
<name>A0ABR8U186_9CELL</name>
<protein>
    <submittedName>
        <fullName evidence="2">Uncharacterized protein</fullName>
    </submittedName>
</protein>
<gene>
    <name evidence="2" type="ORF">H9641_12860</name>
</gene>
<evidence type="ECO:0000256" key="1">
    <source>
        <dbReference type="SAM" id="MobiDB-lite"/>
    </source>
</evidence>
<evidence type="ECO:0000313" key="3">
    <source>
        <dbReference type="Proteomes" id="UP000655570"/>
    </source>
</evidence>
<dbReference type="Proteomes" id="UP000655570">
    <property type="component" value="Unassembled WGS sequence"/>
</dbReference>
<comment type="caution">
    <text evidence="2">The sequence shown here is derived from an EMBL/GenBank/DDBJ whole genome shotgun (WGS) entry which is preliminary data.</text>
</comment>